<evidence type="ECO:0000313" key="4">
    <source>
        <dbReference type="Proteomes" id="UP000198462"/>
    </source>
</evidence>
<keyword evidence="1" id="KW-0560">Oxidoreductase</keyword>
<evidence type="ECO:0000256" key="1">
    <source>
        <dbReference type="ARBA" id="ARBA00023002"/>
    </source>
</evidence>
<feature type="domain" description="2Fe-2S ferredoxin-type" evidence="2">
    <location>
        <begin position="11"/>
        <end position="89"/>
    </location>
</feature>
<organism evidence="3 4">
    <name type="scientific">Pacificimonas flava</name>
    <dbReference type="NCBI Taxonomy" id="1234595"/>
    <lineage>
        <taxon>Bacteria</taxon>
        <taxon>Pseudomonadati</taxon>
        <taxon>Pseudomonadota</taxon>
        <taxon>Alphaproteobacteria</taxon>
        <taxon>Sphingomonadales</taxon>
        <taxon>Sphingosinicellaceae</taxon>
        <taxon>Pacificimonas</taxon>
    </lineage>
</organism>
<dbReference type="RefSeq" id="WP_088713423.1">
    <property type="nucleotide sequence ID" value="NZ_NFZT01000001.1"/>
</dbReference>
<dbReference type="Proteomes" id="UP000198462">
    <property type="component" value="Unassembled WGS sequence"/>
</dbReference>
<dbReference type="PROSITE" id="PS51085">
    <property type="entry name" value="2FE2S_FER_2"/>
    <property type="match status" value="1"/>
</dbReference>
<protein>
    <recommendedName>
        <fullName evidence="2">2Fe-2S ferredoxin-type domain-containing protein</fullName>
    </recommendedName>
</protein>
<evidence type="ECO:0000313" key="3">
    <source>
        <dbReference type="EMBL" id="OWV34713.1"/>
    </source>
</evidence>
<evidence type="ECO:0000259" key="2">
    <source>
        <dbReference type="PROSITE" id="PS51085"/>
    </source>
</evidence>
<dbReference type="GO" id="GO:0051536">
    <property type="term" value="F:iron-sulfur cluster binding"/>
    <property type="evidence" value="ECO:0007669"/>
    <property type="project" value="InterPro"/>
</dbReference>
<dbReference type="SUPFAM" id="SSF54292">
    <property type="entry name" value="2Fe-2S ferredoxin-like"/>
    <property type="match status" value="1"/>
</dbReference>
<dbReference type="AlphaFoldDB" id="A0A219B986"/>
<proteinExistence type="predicted"/>
<dbReference type="InterPro" id="IPR001041">
    <property type="entry name" value="2Fe-2S_ferredoxin-type"/>
</dbReference>
<reference evidence="4" key="1">
    <citation type="submission" date="2017-05" db="EMBL/GenBank/DDBJ databases">
        <authorList>
            <person name="Lin X."/>
        </authorList>
    </citation>
    <scope>NUCLEOTIDE SEQUENCE [LARGE SCALE GENOMIC DNA]</scope>
    <source>
        <strain evidence="4">JLT2012</strain>
    </source>
</reference>
<dbReference type="InterPro" id="IPR042204">
    <property type="entry name" value="2Fe-2S-bd_N"/>
</dbReference>
<dbReference type="OrthoDB" id="573392at2"/>
<dbReference type="GO" id="GO:0016491">
    <property type="term" value="F:oxidoreductase activity"/>
    <property type="evidence" value="ECO:0007669"/>
    <property type="project" value="UniProtKB-KW"/>
</dbReference>
<keyword evidence="4" id="KW-1185">Reference proteome</keyword>
<name>A0A219B986_9SPHN</name>
<gene>
    <name evidence="3" type="ORF">B5C34_09055</name>
</gene>
<dbReference type="InterPro" id="IPR036010">
    <property type="entry name" value="2Fe-2S_ferredoxin-like_sf"/>
</dbReference>
<comment type="caution">
    <text evidence="3">The sequence shown here is derived from an EMBL/GenBank/DDBJ whole genome shotgun (WGS) entry which is preliminary data.</text>
</comment>
<sequence>MRIGQEEERGPRISLVVDGRDVACHAGESIAAVLLEAGVTHFRTSRTGTPRAPWCNMGTCGECYVRIDGRRRRACLVAAQRGMEVVTDG</sequence>
<dbReference type="EMBL" id="NFZT01000001">
    <property type="protein sequence ID" value="OWV34713.1"/>
    <property type="molecule type" value="Genomic_DNA"/>
</dbReference>
<dbReference type="Pfam" id="PF13510">
    <property type="entry name" value="Fer2_4"/>
    <property type="match status" value="1"/>
</dbReference>
<accession>A0A219B986</accession>
<dbReference type="Gene3D" id="3.10.20.440">
    <property type="entry name" value="2Fe-2S iron-sulphur cluster binding domain, sarcosine oxidase, alpha subunit, N-terminal domain"/>
    <property type="match status" value="1"/>
</dbReference>